<keyword evidence="3" id="KW-1185">Reference proteome</keyword>
<feature type="region of interest" description="Disordered" evidence="1">
    <location>
        <begin position="133"/>
        <end position="178"/>
    </location>
</feature>
<dbReference type="RefSeq" id="WP_318584674.1">
    <property type="nucleotide sequence ID" value="NZ_JAWRCP010000001.1"/>
</dbReference>
<feature type="compositionally biased region" description="Polar residues" evidence="1">
    <location>
        <begin position="133"/>
        <end position="146"/>
    </location>
</feature>
<evidence type="ECO:0000313" key="2">
    <source>
        <dbReference type="EMBL" id="MDW6092429.1"/>
    </source>
</evidence>
<reference evidence="2 3" key="1">
    <citation type="submission" date="2023-11" db="EMBL/GenBank/DDBJ databases">
        <title>Plant-associative lifestyle of Vibrio porteresiae and its evolutionary dynamics.</title>
        <authorList>
            <person name="Rameshkumar N."/>
            <person name="Kirti K."/>
        </authorList>
    </citation>
    <scope>NUCLEOTIDE SEQUENCE [LARGE SCALE GENOMIC DNA]</scope>
    <source>
        <strain evidence="2 3">MSSRF7</strain>
    </source>
</reference>
<gene>
    <name evidence="2" type="ORF">SBX64_07710</name>
</gene>
<organism evidence="2 3">
    <name type="scientific">Vibrio rhizosphaerae</name>
    <dbReference type="NCBI Taxonomy" id="398736"/>
    <lineage>
        <taxon>Bacteria</taxon>
        <taxon>Pseudomonadati</taxon>
        <taxon>Pseudomonadota</taxon>
        <taxon>Gammaproteobacteria</taxon>
        <taxon>Vibrionales</taxon>
        <taxon>Vibrionaceae</taxon>
        <taxon>Vibrio</taxon>
    </lineage>
</organism>
<accession>A0ABU4IT23</accession>
<comment type="caution">
    <text evidence="2">The sequence shown here is derived from an EMBL/GenBank/DDBJ whole genome shotgun (WGS) entry which is preliminary data.</text>
</comment>
<protein>
    <submittedName>
        <fullName evidence="2">Uncharacterized protein</fullName>
    </submittedName>
</protein>
<sequence length="951" mass="102089">MNGADVAANEQLDISVGGDLNVASVQNRYSSTNHGGSVSGGVGLSGGDVGKGGAVSGFDHAGNLQGVNSGVNLSNGRSHSRETMLTRITSGGDANITVGGNTDIKGATIATINEDGSDAGRLHLETGTLSYTDLSNTRDTSSRNAGVSSSVSIGPDKDGATQIDASRNSSRYQYTNQSGYHKSKTLATVGQGVLRIEDTHNSDDTERLNRDITSTTKDLYSVDRQQGNFDVTVDHRLLSETGRKEIAEDVTDVNEYGADVVHAAGTAVTQEEASFDALFEAYGNNRKLTALKNELSRNPAYKELVKKYNSQDGQVSLAAKQEIFKLAEEKFGLTPAALHFYDSSKTTTESLQDSLTADTQGATVDDKRSSLHGQSFVDVYGKPTHESIDTTTGQELGRQKDIQNDIADSADRTSMNAAMGEQYSRRLSELYASDDYSSYSSGFAHSLQNSQSVAVGTEVANQVGDAHVVYRQLHAREMKAIKSLSDELAQKTGMASDKAEKLLAQVAAGRVDKKWSEVYPLDDASIADDVAAANELLDGFAQKQGKELFKDDDVVVNWFSEDPESDVYKDTSLFSENLTSGVQVNHSSGYPQSSAASPVARNPEYLAFYKQNLELAVTNTYQGKLTPEQLSAMKAGAAQSFDDMVEMVKQVPEVAQFAASHPVLFAKAVAKAYTQTLTDNQRDTGEMLALRMMGKHEEAQQVGAKHVGEMLTNVALGLTGEAAAAKAVEAAGKVAKMGKSSLSVIDSKPVPKSLGGNGSASVEGEFDGQSSAHGVIEKTGVGDSGSVVSKDLNVPQSLNEFQSQGHGPQRHSGITEEQLVKRVFDGIDPATGTRVDIVHDPKLHRKPSEATAFINDEAFVKAEHSVRSSQAFQDAVRLNPERPVVKMSLQDALGDNSQTLVIGVKKIGVRENRQYERLDFSNGSVQAFYHYDEKTNSYQLETMFPTQYSVN</sequence>
<name>A0ABU4IT23_9VIBR</name>
<evidence type="ECO:0000313" key="3">
    <source>
        <dbReference type="Proteomes" id="UP001279860"/>
    </source>
</evidence>
<dbReference type="Proteomes" id="UP001279860">
    <property type="component" value="Unassembled WGS sequence"/>
</dbReference>
<feature type="compositionally biased region" description="Polar residues" evidence="1">
    <location>
        <begin position="163"/>
        <end position="178"/>
    </location>
</feature>
<feature type="region of interest" description="Disordered" evidence="1">
    <location>
        <begin position="753"/>
        <end position="789"/>
    </location>
</feature>
<evidence type="ECO:0000256" key="1">
    <source>
        <dbReference type="SAM" id="MobiDB-lite"/>
    </source>
</evidence>
<proteinExistence type="predicted"/>
<dbReference type="EMBL" id="JAWRCP010000001">
    <property type="protein sequence ID" value="MDW6092429.1"/>
    <property type="molecule type" value="Genomic_DNA"/>
</dbReference>